<reference evidence="1 2" key="1">
    <citation type="submission" date="2015-07" db="EMBL/GenBank/DDBJ databases">
        <title>Genome analysis of myxobacterium Chondromyces crocatus Cm c5 reveals a high potential for natural compound synthesis and the genetic basis for the loss of fruiting body formation.</title>
        <authorList>
            <person name="Zaburannyi N."/>
            <person name="Bunk B."/>
            <person name="Maier J."/>
            <person name="Overmann J."/>
            <person name="Mueller R."/>
        </authorList>
    </citation>
    <scope>NUCLEOTIDE SEQUENCE [LARGE SCALE GENOMIC DNA]</scope>
    <source>
        <strain evidence="1 2">Cm c5</strain>
    </source>
</reference>
<dbReference type="RefSeq" id="WP_050434735.1">
    <property type="nucleotide sequence ID" value="NZ_CP012159.1"/>
</dbReference>
<protein>
    <submittedName>
        <fullName evidence="1">Uncharacterized protein</fullName>
    </submittedName>
</protein>
<proteinExistence type="predicted"/>
<dbReference type="AlphaFoldDB" id="A0A0K1ERJ6"/>
<organism evidence="1 2">
    <name type="scientific">Chondromyces crocatus</name>
    <dbReference type="NCBI Taxonomy" id="52"/>
    <lineage>
        <taxon>Bacteria</taxon>
        <taxon>Pseudomonadati</taxon>
        <taxon>Myxococcota</taxon>
        <taxon>Polyangia</taxon>
        <taxon>Polyangiales</taxon>
        <taxon>Polyangiaceae</taxon>
        <taxon>Chondromyces</taxon>
    </lineage>
</organism>
<gene>
    <name evidence="1" type="ORF">CMC5_074640</name>
</gene>
<keyword evidence="2" id="KW-1185">Reference proteome</keyword>
<evidence type="ECO:0000313" key="2">
    <source>
        <dbReference type="Proteomes" id="UP000067626"/>
    </source>
</evidence>
<dbReference type="OrthoDB" id="9842043at2"/>
<dbReference type="Proteomes" id="UP000067626">
    <property type="component" value="Chromosome"/>
</dbReference>
<accession>A0A0K1ERJ6</accession>
<dbReference type="EMBL" id="CP012159">
    <property type="protein sequence ID" value="AKT43233.1"/>
    <property type="molecule type" value="Genomic_DNA"/>
</dbReference>
<evidence type="ECO:0000313" key="1">
    <source>
        <dbReference type="EMBL" id="AKT43233.1"/>
    </source>
</evidence>
<name>A0A0K1ERJ6_CHOCO</name>
<dbReference type="KEGG" id="ccro:CMC5_074640"/>
<sequence>MKYLYGDATPFPLTENFLVTLCAATEASVALLRADELVDSGNRAVQETDARVTKELAALDAVARRIEESLGANPPVVAPDAGPVQLAAARIAEHAWATLERTRAEVLGLRESAVAASSRAAPHAKVLPALSAFLTAHQLPETTWSIRWGAEKGVASASAEVFSRAHCGLEATFGVEIPVTHLWSRSPRVNQLEREVTIQMMRKPWLRKPRPCPVRLDKLFVASVTHTPEDARMTLVHNPKRQEGIEIVLRSGSSTGVTATRLDKQGEAVGEPEVLDATDSAEVKRLWARVESTLGELVLHRTGATEATLGGVQVGDIVHPEVIAEVVIGAVAPIIREIVRRSASPRELSLKRTLGDGRREELFVSFETVLDRTAGLSERHRAMFDAFGLRERSGARGVVHRLPSMRSAPELRAVSA</sequence>